<gene>
    <name evidence="1" type="ORF">RFULGI_LOCUS12776</name>
</gene>
<reference evidence="1" key="1">
    <citation type="submission" date="2021-06" db="EMBL/GenBank/DDBJ databases">
        <authorList>
            <person name="Kallberg Y."/>
            <person name="Tangrot J."/>
            <person name="Rosling A."/>
        </authorList>
    </citation>
    <scope>NUCLEOTIDE SEQUENCE</scope>
    <source>
        <strain evidence="1">IN212</strain>
    </source>
</reference>
<proteinExistence type="predicted"/>
<dbReference type="EMBL" id="CAJVPZ010031666">
    <property type="protein sequence ID" value="CAG8739863.1"/>
    <property type="molecule type" value="Genomic_DNA"/>
</dbReference>
<dbReference type="Proteomes" id="UP000789396">
    <property type="component" value="Unassembled WGS sequence"/>
</dbReference>
<protein>
    <submittedName>
        <fullName evidence="1">8413_t:CDS:1</fullName>
    </submittedName>
</protein>
<dbReference type="AlphaFoldDB" id="A0A9N9NJL1"/>
<comment type="caution">
    <text evidence="1">The sequence shown here is derived from an EMBL/GenBank/DDBJ whole genome shotgun (WGS) entry which is preliminary data.</text>
</comment>
<evidence type="ECO:0000313" key="1">
    <source>
        <dbReference type="EMBL" id="CAG8739863.1"/>
    </source>
</evidence>
<name>A0A9N9NJL1_9GLOM</name>
<organism evidence="1 2">
    <name type="scientific">Racocetra fulgida</name>
    <dbReference type="NCBI Taxonomy" id="60492"/>
    <lineage>
        <taxon>Eukaryota</taxon>
        <taxon>Fungi</taxon>
        <taxon>Fungi incertae sedis</taxon>
        <taxon>Mucoromycota</taxon>
        <taxon>Glomeromycotina</taxon>
        <taxon>Glomeromycetes</taxon>
        <taxon>Diversisporales</taxon>
        <taxon>Gigasporaceae</taxon>
        <taxon>Racocetra</taxon>
    </lineage>
</organism>
<sequence length="125" mass="14405">MKDLTEYISNMSELLENFSDTLQLLENSSDTLQLLENFSNTSQSGETIKKRKVGETSLQRIVVNKSEHPKAAVWNDFIIGKSDGKSYYDAKCHYCSKENWKRRRPAKMEAYLALHCKGEVPDNIR</sequence>
<keyword evidence="2" id="KW-1185">Reference proteome</keyword>
<accession>A0A9N9NJL1</accession>
<evidence type="ECO:0000313" key="2">
    <source>
        <dbReference type="Proteomes" id="UP000789396"/>
    </source>
</evidence>